<dbReference type="GeneID" id="65561165"/>
<evidence type="ECO:0000313" key="4">
    <source>
        <dbReference type="Proteomes" id="UP000694036"/>
    </source>
</evidence>
<dbReference type="Proteomes" id="UP000693941">
    <property type="component" value="Chromosome"/>
</dbReference>
<dbReference type="GO" id="GO:0008757">
    <property type="term" value="F:S-adenosylmethionine-dependent methyltransferase activity"/>
    <property type="evidence" value="ECO:0007669"/>
    <property type="project" value="InterPro"/>
</dbReference>
<evidence type="ECO:0000313" key="2">
    <source>
        <dbReference type="EMBL" id="QXJ33087.1"/>
    </source>
</evidence>
<feature type="domain" description="Methyltransferase type 11" evidence="1">
    <location>
        <begin position="86"/>
        <end position="174"/>
    </location>
</feature>
<gene>
    <name evidence="2" type="ORF">J5U21_02755</name>
    <name evidence="3" type="ORF">J5U22_02768</name>
</gene>
<dbReference type="AlphaFoldDB" id="A0A8F5C319"/>
<dbReference type="PANTHER" id="PTHR43591">
    <property type="entry name" value="METHYLTRANSFERASE"/>
    <property type="match status" value="1"/>
</dbReference>
<reference evidence="3 4" key="1">
    <citation type="journal article" date="2021" name="Environ. Microbiol.">
        <title>New insights into the diversity and evolution of the archaeal mobilome from three complete genomes of Saccharolobus shibatae.</title>
        <authorList>
            <person name="Medvedeva S."/>
            <person name="Brandt D."/>
            <person name="Cvirkaite-Krupovic V."/>
            <person name="Liu Y."/>
            <person name="Severinov K."/>
            <person name="Ishino S."/>
            <person name="Ishino Y."/>
            <person name="Prangishvili D."/>
            <person name="Kalinowski J."/>
            <person name="Krupovic M."/>
        </authorList>
    </citation>
    <scope>NUCLEOTIDE SEQUENCE [LARGE SCALE GENOMIC DNA]</scope>
    <source>
        <strain evidence="2">BEU9</strain>
        <strain evidence="3 4">S38A</strain>
    </source>
</reference>
<keyword evidence="3" id="KW-0808">Transferase</keyword>
<name>A0A8F5C319_9CREN</name>
<dbReference type="Proteomes" id="UP000694036">
    <property type="component" value="Chromosome"/>
</dbReference>
<accession>A0A8F5C319</accession>
<proteinExistence type="predicted"/>
<organism evidence="3 4">
    <name type="scientific">Saccharolobus shibatae</name>
    <dbReference type="NCBI Taxonomy" id="2286"/>
    <lineage>
        <taxon>Archaea</taxon>
        <taxon>Thermoproteota</taxon>
        <taxon>Thermoprotei</taxon>
        <taxon>Sulfolobales</taxon>
        <taxon>Sulfolobaceae</taxon>
        <taxon>Saccharolobus</taxon>
    </lineage>
</organism>
<evidence type="ECO:0000313" key="3">
    <source>
        <dbReference type="EMBL" id="QXJ36204.1"/>
    </source>
</evidence>
<dbReference type="GO" id="GO:0032259">
    <property type="term" value="P:methylation"/>
    <property type="evidence" value="ECO:0007669"/>
    <property type="project" value="UniProtKB-KW"/>
</dbReference>
<evidence type="ECO:0000259" key="1">
    <source>
        <dbReference type="Pfam" id="PF08241"/>
    </source>
</evidence>
<keyword evidence="3" id="KW-0489">Methyltransferase</keyword>
<dbReference type="EMBL" id="CP077715">
    <property type="protein sequence ID" value="QXJ33087.1"/>
    <property type="molecule type" value="Genomic_DNA"/>
</dbReference>
<dbReference type="EMBL" id="CP077713">
    <property type="protein sequence ID" value="QXJ36204.1"/>
    <property type="molecule type" value="Genomic_DNA"/>
</dbReference>
<dbReference type="InterPro" id="IPR013216">
    <property type="entry name" value="Methyltransf_11"/>
</dbReference>
<dbReference type="RefSeq" id="WP_218258604.1">
    <property type="nucleotide sequence ID" value="NZ_CP077713.1"/>
</dbReference>
<keyword evidence="4" id="KW-1185">Reference proteome</keyword>
<dbReference type="PANTHER" id="PTHR43591:SF110">
    <property type="entry name" value="RHODANESE DOMAIN-CONTAINING PROTEIN"/>
    <property type="match status" value="1"/>
</dbReference>
<dbReference type="Pfam" id="PF08241">
    <property type="entry name" value="Methyltransf_11"/>
    <property type="match status" value="1"/>
</dbReference>
<dbReference type="CDD" id="cd02440">
    <property type="entry name" value="AdoMet_MTases"/>
    <property type="match status" value="1"/>
</dbReference>
<protein>
    <submittedName>
        <fullName evidence="3">Putative methyltransferase</fullName>
    </submittedName>
</protein>
<sequence>MIFSCPIDGSDVNEKLECEKGHRFNVIEDQIYDFLLKDIEVDKLLARVIPVYESIWAPLGLLFTSGKTYVSFLRAIGEFIDGDLVVDVGTGTGKIFDFLNCKTCIGIDVSLRFLTYMKRKRPKVIAVRADANNLPLKSGIADGISSTLVLHMLSNPSFAIREMSRVLKSNGKCSIAVLANVNSLIAKILSRWWKVNLRHYDYYINLLQENSLKVVERKELGPWEVINCIKIS</sequence>